<gene>
    <name evidence="1" type="ORF">LSP00402_LOCUS22327</name>
</gene>
<dbReference type="EMBL" id="HBHP01036259">
    <property type="protein sequence ID" value="CAD9778311.1"/>
    <property type="molecule type" value="Transcribed_RNA"/>
</dbReference>
<protein>
    <submittedName>
        <fullName evidence="1">Uncharacterized protein</fullName>
    </submittedName>
</protein>
<reference evidence="1" key="1">
    <citation type="submission" date="2021-01" db="EMBL/GenBank/DDBJ databases">
        <authorList>
            <person name="Corre E."/>
            <person name="Pelletier E."/>
            <person name="Niang G."/>
            <person name="Scheremetjew M."/>
            <person name="Finn R."/>
            <person name="Kale V."/>
            <person name="Holt S."/>
            <person name="Cochrane G."/>
            <person name="Meng A."/>
            <person name="Brown T."/>
            <person name="Cohen L."/>
        </authorList>
    </citation>
    <scope>NUCLEOTIDE SEQUENCE</scope>
    <source>
        <strain evidence="1">CCMP622</strain>
    </source>
</reference>
<name>A0A7S2U4S7_9EUKA</name>
<evidence type="ECO:0000313" key="1">
    <source>
        <dbReference type="EMBL" id="CAD9778311.1"/>
    </source>
</evidence>
<proteinExistence type="predicted"/>
<organism evidence="1">
    <name type="scientific">Lotharella oceanica</name>
    <dbReference type="NCBI Taxonomy" id="641309"/>
    <lineage>
        <taxon>Eukaryota</taxon>
        <taxon>Sar</taxon>
        <taxon>Rhizaria</taxon>
        <taxon>Cercozoa</taxon>
        <taxon>Chlorarachniophyceae</taxon>
        <taxon>Lotharella</taxon>
    </lineage>
</organism>
<sequence>MHYIPSTAHQIYPRCPRGLLLRPVAGLPEFYRAKLKDKFSTGDSPTTKVLSDFPGSDQTLDLTKEQFFYHANDGKDYAYDITHSEATKLYSKQQKQKITLLRLEGYSLQRNHGVSESNYLMFEEKHGPESSQLYMKDTESLAEFLAHCKQLCDQAEGCGGFVLNCPKSPKILNVSSGCIWVFFKAKGCTPIEREAYFGQHWYQKQQQPQE</sequence>
<dbReference type="AlphaFoldDB" id="A0A7S2U4S7"/>
<accession>A0A7S2U4S7</accession>